<protein>
    <submittedName>
        <fullName evidence="9">Carbohydrate ABC transporter permease</fullName>
    </submittedName>
</protein>
<dbReference type="PANTHER" id="PTHR43744:SF12">
    <property type="entry name" value="ABC TRANSPORTER PERMEASE PROTEIN MG189-RELATED"/>
    <property type="match status" value="1"/>
</dbReference>
<reference evidence="9 10" key="1">
    <citation type="submission" date="2021-07" db="EMBL/GenBank/DDBJ databases">
        <title>Paenibacillus radiodurans sp. nov., isolated from the southeastern edge of Tengger Desert.</title>
        <authorList>
            <person name="Zhang G."/>
        </authorList>
    </citation>
    <scope>NUCLEOTIDE SEQUENCE [LARGE SCALE GENOMIC DNA]</scope>
    <source>
        <strain evidence="9 10">CCM 7311</strain>
    </source>
</reference>
<feature type="transmembrane region" description="Helical" evidence="7">
    <location>
        <begin position="107"/>
        <end position="131"/>
    </location>
</feature>
<comment type="similarity">
    <text evidence="7">Belongs to the binding-protein-dependent transport system permease family.</text>
</comment>
<evidence type="ECO:0000313" key="9">
    <source>
        <dbReference type="EMBL" id="MBW7455582.1"/>
    </source>
</evidence>
<feature type="transmembrane region" description="Helical" evidence="7">
    <location>
        <begin position="143"/>
        <end position="161"/>
    </location>
</feature>
<comment type="caution">
    <text evidence="9">The sequence shown here is derived from an EMBL/GenBank/DDBJ whole genome shotgun (WGS) entry which is preliminary data.</text>
</comment>
<feature type="transmembrane region" description="Helical" evidence="7">
    <location>
        <begin position="71"/>
        <end position="95"/>
    </location>
</feature>
<evidence type="ECO:0000256" key="2">
    <source>
        <dbReference type="ARBA" id="ARBA00022448"/>
    </source>
</evidence>
<name>A0ABS7C3U7_9BACL</name>
<sequence length="276" mass="30605">MSAYAGPFRTWLSAVGKLLLAVLVAFPIIWMVLTSLKTQPEAVSWPPGILPEHWQWSNYASVNEAGAFVRWYLNSFIVAISIIVCNLVFGVPAAFAFSRANFPGRGILFFIVLSTLMIPGEILLLPLFILLTRLGWIDSYPALIVPFAVNGFIVFLLKQFFDSIPRALEEAAIIDGCGPFRLLRCVFIPLSLPALAVAAFFSFIGSWNSYLYPLMITRTEEMRTVTVGLSLFKSEFGTNWPLLMTASTLIALPAVAGFLFIERHLKDTMAISGIKE</sequence>
<keyword evidence="5 7" id="KW-1133">Transmembrane helix</keyword>
<feature type="transmembrane region" description="Helical" evidence="7">
    <location>
        <begin position="240"/>
        <end position="261"/>
    </location>
</feature>
<dbReference type="PROSITE" id="PS50928">
    <property type="entry name" value="ABC_TM1"/>
    <property type="match status" value="1"/>
</dbReference>
<gene>
    <name evidence="9" type="ORF">K0U00_16275</name>
</gene>
<evidence type="ECO:0000259" key="8">
    <source>
        <dbReference type="PROSITE" id="PS50928"/>
    </source>
</evidence>
<dbReference type="Gene3D" id="1.10.3720.10">
    <property type="entry name" value="MetI-like"/>
    <property type="match status" value="1"/>
</dbReference>
<dbReference type="RefSeq" id="WP_210038613.1">
    <property type="nucleotide sequence ID" value="NZ_JBHLVU010000011.1"/>
</dbReference>
<dbReference type="EMBL" id="JAHZIK010000389">
    <property type="protein sequence ID" value="MBW7455582.1"/>
    <property type="molecule type" value="Genomic_DNA"/>
</dbReference>
<accession>A0ABS7C3U7</accession>
<evidence type="ECO:0000256" key="4">
    <source>
        <dbReference type="ARBA" id="ARBA00022692"/>
    </source>
</evidence>
<evidence type="ECO:0000256" key="7">
    <source>
        <dbReference type="RuleBase" id="RU363032"/>
    </source>
</evidence>
<evidence type="ECO:0000256" key="3">
    <source>
        <dbReference type="ARBA" id="ARBA00022475"/>
    </source>
</evidence>
<dbReference type="Proteomes" id="UP001519887">
    <property type="component" value="Unassembled WGS sequence"/>
</dbReference>
<evidence type="ECO:0000256" key="1">
    <source>
        <dbReference type="ARBA" id="ARBA00004651"/>
    </source>
</evidence>
<keyword evidence="4 7" id="KW-0812">Transmembrane</keyword>
<evidence type="ECO:0000313" key="10">
    <source>
        <dbReference type="Proteomes" id="UP001519887"/>
    </source>
</evidence>
<dbReference type="InterPro" id="IPR000515">
    <property type="entry name" value="MetI-like"/>
</dbReference>
<dbReference type="CDD" id="cd06261">
    <property type="entry name" value="TM_PBP2"/>
    <property type="match status" value="1"/>
</dbReference>
<dbReference type="Pfam" id="PF00528">
    <property type="entry name" value="BPD_transp_1"/>
    <property type="match status" value="1"/>
</dbReference>
<keyword evidence="6 7" id="KW-0472">Membrane</keyword>
<keyword evidence="2 7" id="KW-0813">Transport</keyword>
<feature type="transmembrane region" description="Helical" evidence="7">
    <location>
        <begin position="182"/>
        <end position="204"/>
    </location>
</feature>
<dbReference type="SUPFAM" id="SSF161098">
    <property type="entry name" value="MetI-like"/>
    <property type="match status" value="1"/>
</dbReference>
<dbReference type="PANTHER" id="PTHR43744">
    <property type="entry name" value="ABC TRANSPORTER PERMEASE PROTEIN MG189-RELATED-RELATED"/>
    <property type="match status" value="1"/>
</dbReference>
<organism evidence="9 10">
    <name type="scientific">Paenibacillus sepulcri</name>
    <dbReference type="NCBI Taxonomy" id="359917"/>
    <lineage>
        <taxon>Bacteria</taxon>
        <taxon>Bacillati</taxon>
        <taxon>Bacillota</taxon>
        <taxon>Bacilli</taxon>
        <taxon>Bacillales</taxon>
        <taxon>Paenibacillaceae</taxon>
        <taxon>Paenibacillus</taxon>
    </lineage>
</organism>
<proteinExistence type="inferred from homology"/>
<keyword evidence="10" id="KW-1185">Reference proteome</keyword>
<feature type="transmembrane region" description="Helical" evidence="7">
    <location>
        <begin position="12"/>
        <end position="33"/>
    </location>
</feature>
<keyword evidence="3" id="KW-1003">Cell membrane</keyword>
<feature type="domain" description="ABC transmembrane type-1" evidence="8">
    <location>
        <begin position="72"/>
        <end position="261"/>
    </location>
</feature>
<dbReference type="InterPro" id="IPR035906">
    <property type="entry name" value="MetI-like_sf"/>
</dbReference>
<comment type="subcellular location">
    <subcellularLocation>
        <location evidence="1 7">Cell membrane</location>
        <topology evidence="1 7">Multi-pass membrane protein</topology>
    </subcellularLocation>
</comment>
<evidence type="ECO:0000256" key="6">
    <source>
        <dbReference type="ARBA" id="ARBA00023136"/>
    </source>
</evidence>
<evidence type="ECO:0000256" key="5">
    <source>
        <dbReference type="ARBA" id="ARBA00022989"/>
    </source>
</evidence>